<keyword evidence="2" id="KW-1185">Reference proteome</keyword>
<dbReference type="AlphaFoldDB" id="A0A3M6T4C4"/>
<feature type="non-terminal residue" evidence="1">
    <location>
        <position position="141"/>
    </location>
</feature>
<reference evidence="1 2" key="1">
    <citation type="journal article" date="2018" name="Sci. Rep.">
        <title>Comparative analysis of the Pocillopora damicornis genome highlights role of immune system in coral evolution.</title>
        <authorList>
            <person name="Cunning R."/>
            <person name="Bay R.A."/>
            <person name="Gillette P."/>
            <person name="Baker A.C."/>
            <person name="Traylor-Knowles N."/>
        </authorList>
    </citation>
    <scope>NUCLEOTIDE SEQUENCE [LARGE SCALE GENOMIC DNA]</scope>
    <source>
        <strain evidence="1">RSMAS</strain>
        <tissue evidence="1">Whole animal</tissue>
    </source>
</reference>
<proteinExistence type="predicted"/>
<gene>
    <name evidence="1" type="ORF">pdam_00022841</name>
</gene>
<sequence length="141" mass="16286">MENLCCVGINTVKDLFINLNNTESFEIRRQRIQKANFLTWTGLRHPIPSNLKTAQGRFNSDIPCFKYITMSFLRLPNKKSKDFYSIIISEKVQLATNAEKLRQIFNLSITTSSCPLLNYLITDRKNTNLGLQKDACSSKYR</sequence>
<name>A0A3M6T4C4_POCDA</name>
<organism evidence="1 2">
    <name type="scientific">Pocillopora damicornis</name>
    <name type="common">Cauliflower coral</name>
    <name type="synonym">Millepora damicornis</name>
    <dbReference type="NCBI Taxonomy" id="46731"/>
    <lineage>
        <taxon>Eukaryota</taxon>
        <taxon>Metazoa</taxon>
        <taxon>Cnidaria</taxon>
        <taxon>Anthozoa</taxon>
        <taxon>Hexacorallia</taxon>
        <taxon>Scleractinia</taxon>
        <taxon>Astrocoeniina</taxon>
        <taxon>Pocilloporidae</taxon>
        <taxon>Pocillopora</taxon>
    </lineage>
</organism>
<evidence type="ECO:0000313" key="2">
    <source>
        <dbReference type="Proteomes" id="UP000275408"/>
    </source>
</evidence>
<dbReference type="EMBL" id="RCHS01004373">
    <property type="protein sequence ID" value="RMX34823.1"/>
    <property type="molecule type" value="Genomic_DNA"/>
</dbReference>
<comment type="caution">
    <text evidence="1">The sequence shown here is derived from an EMBL/GenBank/DDBJ whole genome shotgun (WGS) entry which is preliminary data.</text>
</comment>
<protein>
    <submittedName>
        <fullName evidence="1">Uncharacterized protein</fullName>
    </submittedName>
</protein>
<accession>A0A3M6T4C4</accession>
<evidence type="ECO:0000313" key="1">
    <source>
        <dbReference type="EMBL" id="RMX34823.1"/>
    </source>
</evidence>
<dbReference type="Proteomes" id="UP000275408">
    <property type="component" value="Unassembled WGS sequence"/>
</dbReference>